<evidence type="ECO:0000256" key="1">
    <source>
        <dbReference type="SAM" id="MobiDB-lite"/>
    </source>
</evidence>
<evidence type="ECO:0000313" key="3">
    <source>
        <dbReference type="Proteomes" id="UP000266673"/>
    </source>
</evidence>
<dbReference type="EMBL" id="QKWP01000099">
    <property type="protein sequence ID" value="RIB27401.1"/>
    <property type="molecule type" value="Genomic_DNA"/>
</dbReference>
<name>A0A397VZZ9_9GLOM</name>
<organism evidence="2 3">
    <name type="scientific">Gigaspora rosea</name>
    <dbReference type="NCBI Taxonomy" id="44941"/>
    <lineage>
        <taxon>Eukaryota</taxon>
        <taxon>Fungi</taxon>
        <taxon>Fungi incertae sedis</taxon>
        <taxon>Mucoromycota</taxon>
        <taxon>Glomeromycotina</taxon>
        <taxon>Glomeromycetes</taxon>
        <taxon>Diversisporales</taxon>
        <taxon>Gigasporaceae</taxon>
        <taxon>Gigaspora</taxon>
    </lineage>
</organism>
<feature type="non-terminal residue" evidence="2">
    <location>
        <position position="1"/>
    </location>
</feature>
<dbReference type="AlphaFoldDB" id="A0A397VZZ9"/>
<protein>
    <submittedName>
        <fullName evidence="2">Uncharacterized protein</fullName>
    </submittedName>
</protein>
<reference evidence="2 3" key="1">
    <citation type="submission" date="2018-06" db="EMBL/GenBank/DDBJ databases">
        <title>Comparative genomics reveals the genomic features of Rhizophagus irregularis, R. cerebriforme, R. diaphanum and Gigaspora rosea, and their symbiotic lifestyle signature.</title>
        <authorList>
            <person name="Morin E."/>
            <person name="San Clemente H."/>
            <person name="Chen E.C.H."/>
            <person name="De La Providencia I."/>
            <person name="Hainaut M."/>
            <person name="Kuo A."/>
            <person name="Kohler A."/>
            <person name="Murat C."/>
            <person name="Tang N."/>
            <person name="Roy S."/>
            <person name="Loubradou J."/>
            <person name="Henrissat B."/>
            <person name="Grigoriev I.V."/>
            <person name="Corradi N."/>
            <person name="Roux C."/>
            <person name="Martin F.M."/>
        </authorList>
    </citation>
    <scope>NUCLEOTIDE SEQUENCE [LARGE SCALE GENOMIC DNA]</scope>
    <source>
        <strain evidence="2 3">DAOM 194757</strain>
    </source>
</reference>
<accession>A0A397VZZ9</accession>
<sequence length="120" mass="13658">LFLKLFDIAESDIENESGIENKSDIEDESDIKSGSDIEDESDIKSVSDIKNEIIVENKNKNRIRKQFLESDEISKNLPMVTEKINNIYTSKPFNVTEISVKLSKIYISKTASDIEVLDDI</sequence>
<evidence type="ECO:0000313" key="2">
    <source>
        <dbReference type="EMBL" id="RIB27401.1"/>
    </source>
</evidence>
<comment type="caution">
    <text evidence="2">The sequence shown here is derived from an EMBL/GenBank/DDBJ whole genome shotgun (WGS) entry which is preliminary data.</text>
</comment>
<dbReference type="Proteomes" id="UP000266673">
    <property type="component" value="Unassembled WGS sequence"/>
</dbReference>
<keyword evidence="3" id="KW-1185">Reference proteome</keyword>
<gene>
    <name evidence="2" type="ORF">C2G38_2160596</name>
</gene>
<feature type="compositionally biased region" description="Basic and acidic residues" evidence="1">
    <location>
        <begin position="19"/>
        <end position="35"/>
    </location>
</feature>
<feature type="region of interest" description="Disordered" evidence="1">
    <location>
        <begin position="17"/>
        <end position="39"/>
    </location>
</feature>
<dbReference type="OrthoDB" id="2471727at2759"/>
<proteinExistence type="predicted"/>